<dbReference type="InterPro" id="IPR018060">
    <property type="entry name" value="HTH_AraC"/>
</dbReference>
<keyword evidence="2 5" id="KW-0238">DNA-binding</keyword>
<sequence length="268" mass="31125">MKNSSHIYTPVQPFAVQPEGGVVYREFLPDLRLREYIYCYWQLKTTCPLTAPFHYRVVADGCMDIFFELHDPRQSFIMGFSDAYTCFPLEGDFNYVGIRFLPGMFPRLFPLNAAELSKQTTTLEEVAPAITCFLTGRFHEEMKEEELRPLLDAFLLDHIAKKVLPADNRLLEAVDLIIQHSGVISIEKELPPGISSRQLRRLFEFYIGDTPKAFSKVVRFQKILQSTHYPHHIRRNRAYLDAGYYDQAHFIREFKTLYGLTPAKVFGK</sequence>
<protein>
    <submittedName>
        <fullName evidence="5">AraC-type DNA-binding protein</fullName>
    </submittedName>
</protein>
<keyword evidence="3" id="KW-0804">Transcription</keyword>
<evidence type="ECO:0000313" key="5">
    <source>
        <dbReference type="EMBL" id="SKD10304.1"/>
    </source>
</evidence>
<dbReference type="Gene3D" id="1.10.10.60">
    <property type="entry name" value="Homeodomain-like"/>
    <property type="match status" value="1"/>
</dbReference>
<keyword evidence="1" id="KW-0805">Transcription regulation</keyword>
<reference evidence="5 6" key="1">
    <citation type="submission" date="2017-02" db="EMBL/GenBank/DDBJ databases">
        <authorList>
            <person name="Peterson S.W."/>
        </authorList>
    </citation>
    <scope>NUCLEOTIDE SEQUENCE [LARGE SCALE GENOMIC DNA]</scope>
    <source>
        <strain evidence="5 6">DSM 18108</strain>
    </source>
</reference>
<dbReference type="PANTHER" id="PTHR46796">
    <property type="entry name" value="HTH-TYPE TRANSCRIPTIONAL ACTIVATOR RHAS-RELATED"/>
    <property type="match status" value="1"/>
</dbReference>
<keyword evidence="6" id="KW-1185">Reference proteome</keyword>
<dbReference type="InterPro" id="IPR050204">
    <property type="entry name" value="AraC_XylS_family_regulators"/>
</dbReference>
<dbReference type="GO" id="GO:0043565">
    <property type="term" value="F:sequence-specific DNA binding"/>
    <property type="evidence" value="ECO:0007669"/>
    <property type="project" value="InterPro"/>
</dbReference>
<dbReference type="RefSeq" id="WP_079473447.1">
    <property type="nucleotide sequence ID" value="NZ_FUZZ01000006.1"/>
</dbReference>
<dbReference type="Pfam" id="PF12833">
    <property type="entry name" value="HTH_18"/>
    <property type="match status" value="1"/>
</dbReference>
<dbReference type="Proteomes" id="UP000190166">
    <property type="component" value="Unassembled WGS sequence"/>
</dbReference>
<evidence type="ECO:0000259" key="4">
    <source>
        <dbReference type="PROSITE" id="PS01124"/>
    </source>
</evidence>
<evidence type="ECO:0000313" key="6">
    <source>
        <dbReference type="Proteomes" id="UP000190166"/>
    </source>
</evidence>
<dbReference type="EMBL" id="FUZZ01000006">
    <property type="protein sequence ID" value="SKD10304.1"/>
    <property type="molecule type" value="Genomic_DNA"/>
</dbReference>
<name>A0A1T5PC25_9BACT</name>
<proteinExistence type="predicted"/>
<accession>A0A1T5PC25</accession>
<dbReference type="AlphaFoldDB" id="A0A1T5PC25"/>
<organism evidence="5 6">
    <name type="scientific">Chitinophaga ginsengisegetis</name>
    <dbReference type="NCBI Taxonomy" id="393003"/>
    <lineage>
        <taxon>Bacteria</taxon>
        <taxon>Pseudomonadati</taxon>
        <taxon>Bacteroidota</taxon>
        <taxon>Chitinophagia</taxon>
        <taxon>Chitinophagales</taxon>
        <taxon>Chitinophagaceae</taxon>
        <taxon>Chitinophaga</taxon>
    </lineage>
</organism>
<dbReference type="STRING" id="393003.SAMN05660461_6211"/>
<gene>
    <name evidence="5" type="ORF">SAMN05660461_6211</name>
</gene>
<dbReference type="PANTHER" id="PTHR46796:SF13">
    <property type="entry name" value="HTH-TYPE TRANSCRIPTIONAL ACTIVATOR RHAS"/>
    <property type="match status" value="1"/>
</dbReference>
<dbReference type="Pfam" id="PF20240">
    <property type="entry name" value="DUF6597"/>
    <property type="match status" value="1"/>
</dbReference>
<evidence type="ECO:0000256" key="3">
    <source>
        <dbReference type="ARBA" id="ARBA00023163"/>
    </source>
</evidence>
<feature type="domain" description="HTH araC/xylS-type" evidence="4">
    <location>
        <begin position="193"/>
        <end position="268"/>
    </location>
</feature>
<dbReference type="PROSITE" id="PS01124">
    <property type="entry name" value="HTH_ARAC_FAMILY_2"/>
    <property type="match status" value="1"/>
</dbReference>
<evidence type="ECO:0000256" key="2">
    <source>
        <dbReference type="ARBA" id="ARBA00023125"/>
    </source>
</evidence>
<dbReference type="InterPro" id="IPR046532">
    <property type="entry name" value="DUF6597"/>
</dbReference>
<dbReference type="GO" id="GO:0003700">
    <property type="term" value="F:DNA-binding transcription factor activity"/>
    <property type="evidence" value="ECO:0007669"/>
    <property type="project" value="InterPro"/>
</dbReference>
<evidence type="ECO:0000256" key="1">
    <source>
        <dbReference type="ARBA" id="ARBA00023015"/>
    </source>
</evidence>